<dbReference type="AlphaFoldDB" id="A0A1T4LLL0"/>
<dbReference type="EMBL" id="FUXF01000016">
    <property type="protein sequence ID" value="SJZ55613.1"/>
    <property type="molecule type" value="Genomic_DNA"/>
</dbReference>
<organism evidence="1 2">
    <name type="scientific">Mycoplasmopsis verecunda</name>
    <dbReference type="NCBI Taxonomy" id="171291"/>
    <lineage>
        <taxon>Bacteria</taxon>
        <taxon>Bacillati</taxon>
        <taxon>Mycoplasmatota</taxon>
        <taxon>Mycoplasmoidales</taxon>
        <taxon>Metamycoplasmataceae</taxon>
        <taxon>Mycoplasmopsis</taxon>
    </lineage>
</organism>
<protein>
    <recommendedName>
        <fullName evidence="3">Lipoprotein</fullName>
    </recommendedName>
</protein>
<accession>A0A1T4LLL0</accession>
<dbReference type="STRING" id="171291.SAMN02745154_00480"/>
<proteinExistence type="predicted"/>
<dbReference type="Proteomes" id="UP000190389">
    <property type="component" value="Unassembled WGS sequence"/>
</dbReference>
<name>A0A1T4LLL0_9BACT</name>
<gene>
    <name evidence="1" type="ORF">SAMN02745154_00480</name>
</gene>
<evidence type="ECO:0000313" key="2">
    <source>
        <dbReference type="Proteomes" id="UP000190389"/>
    </source>
</evidence>
<evidence type="ECO:0000313" key="1">
    <source>
        <dbReference type="EMBL" id="SJZ55613.1"/>
    </source>
</evidence>
<sequence>MYLVNYFVVDQSEIISRNLFRLFSFVMNLNSKIDIMKKIFRNLAITIAPLSALTLPMVASSCCDCKLNTTKQNQANLKNSIQTYKNLSEKYTNQSINFMITLADQTKADALLKPYVDKVYEEQSLNNPTFENLFFSYYNGKKSKGDVEKELTKTYQDIFQPALEMDMTEPFMYIQRLSKTEQALSNLSNFYLQTYLQILNELKVDKNDKYEEYFNKFDTDFRQNVAVFYGLSNVYTKTLQQFIKVYGINDMLIHFQDKKDVNKDIKKLAYENVVRSTQYIIDTNKKFNNYSVQEITKFTTDDLNTLTNDISGYINTNIYNPFYEKLQNAVIKSRYPETQVQSIFNKSPVYYQLQYKNNAKDENLTNTLESIKETLKDKPEANNAIETFKVYMDNHGYNVTTINKVNDFANARPAELQSAVQHFY</sequence>
<keyword evidence="2" id="KW-1185">Reference proteome</keyword>
<reference evidence="2" key="1">
    <citation type="submission" date="2017-02" db="EMBL/GenBank/DDBJ databases">
        <authorList>
            <person name="Varghese N."/>
            <person name="Submissions S."/>
        </authorList>
    </citation>
    <scope>NUCLEOTIDE SEQUENCE [LARGE SCALE GENOMIC DNA]</scope>
    <source>
        <strain evidence="2">ATCC 27862</strain>
    </source>
</reference>
<evidence type="ECO:0008006" key="3">
    <source>
        <dbReference type="Google" id="ProtNLM"/>
    </source>
</evidence>